<dbReference type="Pfam" id="PF01243">
    <property type="entry name" value="PNPOx_N"/>
    <property type="match status" value="1"/>
</dbReference>
<name>M5EYD7_9HYPH</name>
<dbReference type="InterPro" id="IPR019595">
    <property type="entry name" value="DUF2470"/>
</dbReference>
<dbReference type="AlphaFoldDB" id="M5EYD7"/>
<accession>M5EYD7</accession>
<dbReference type="PANTHER" id="PTHR13343">
    <property type="entry name" value="CREG1 PROTEIN"/>
    <property type="match status" value="1"/>
</dbReference>
<dbReference type="GO" id="GO:0005737">
    <property type="term" value="C:cytoplasm"/>
    <property type="evidence" value="ECO:0007669"/>
    <property type="project" value="UniProtKB-ARBA"/>
</dbReference>
<comment type="caution">
    <text evidence="3">The sequence shown here is derived from an EMBL/GenBank/DDBJ whole genome shotgun (WGS) entry which is preliminary data.</text>
</comment>
<sequence length="265" mass="28294">MDDKNQLAAVSVLTEQKKDVIRETDAEAIRLAKTLIRSARFGALAVIEPGTGSPLASRVGVATDIDGTPLILVSTLSAHAGAILADPRCSLLVGEPGKGDPLAHPRITLVCRAVRLERGSGEHARAQRRYLNRNPKAKLYAGLGDFSIFRLEPERASLNGGFGKAYLLDRADLVTTAPIVEELAAGEQSALDHMNADHRDAIAIYADHFAKAAGGDWVVTGFDADGMDMASGDDVCRVFFPEPLQAARELRQVLVDMAKTGRAAN</sequence>
<dbReference type="EMBL" id="CAUM01000152">
    <property type="protein sequence ID" value="CCV09038.1"/>
    <property type="molecule type" value="Genomic_DNA"/>
</dbReference>
<reference evidence="3 4" key="1">
    <citation type="submission" date="2013-02" db="EMBL/GenBank/DDBJ databases">
        <authorList>
            <person name="Genoscope - CEA"/>
        </authorList>
    </citation>
    <scope>NUCLEOTIDE SEQUENCE [LARGE SCALE GENOMIC DNA]</scope>
    <source>
        <strain evidence="3 4">STM 2683</strain>
    </source>
</reference>
<dbReference type="InterPro" id="IPR011576">
    <property type="entry name" value="Pyridox_Oxase_N"/>
</dbReference>
<dbReference type="SUPFAM" id="SSF50475">
    <property type="entry name" value="FMN-binding split barrel"/>
    <property type="match status" value="1"/>
</dbReference>
<evidence type="ECO:0000313" key="3">
    <source>
        <dbReference type="EMBL" id="CCV09038.1"/>
    </source>
</evidence>
<dbReference type="InterPro" id="IPR012349">
    <property type="entry name" value="Split_barrel_FMN-bd"/>
</dbReference>
<gene>
    <name evidence="3" type="ORF">MESS2_810012</name>
</gene>
<feature type="domain" description="DUF2470" evidence="2">
    <location>
        <begin position="188"/>
        <end position="257"/>
    </location>
</feature>
<organism evidence="3 4">
    <name type="scientific">Mesorhizobium metallidurans STM 2683</name>
    <dbReference type="NCBI Taxonomy" id="1297569"/>
    <lineage>
        <taxon>Bacteria</taxon>
        <taxon>Pseudomonadati</taxon>
        <taxon>Pseudomonadota</taxon>
        <taxon>Alphaproteobacteria</taxon>
        <taxon>Hyphomicrobiales</taxon>
        <taxon>Phyllobacteriaceae</taxon>
        <taxon>Mesorhizobium</taxon>
    </lineage>
</organism>
<dbReference type="Pfam" id="PF10615">
    <property type="entry name" value="DUF2470"/>
    <property type="match status" value="1"/>
</dbReference>
<evidence type="ECO:0000313" key="4">
    <source>
        <dbReference type="Proteomes" id="UP000012062"/>
    </source>
</evidence>
<keyword evidence="4" id="KW-1185">Reference proteome</keyword>
<dbReference type="PANTHER" id="PTHR13343:SF17">
    <property type="entry name" value="CELLULAR REPRESSOR OF E1A-STIMULATED GENES, ISOFORM A"/>
    <property type="match status" value="1"/>
</dbReference>
<dbReference type="Gene3D" id="2.30.110.10">
    <property type="entry name" value="Electron Transport, Fmn-binding Protein, Chain A"/>
    <property type="match status" value="1"/>
</dbReference>
<evidence type="ECO:0000259" key="2">
    <source>
        <dbReference type="Pfam" id="PF10615"/>
    </source>
</evidence>
<dbReference type="InterPro" id="IPR037119">
    <property type="entry name" value="Haem_oxidase_HugZ-like_sf"/>
</dbReference>
<proteinExistence type="predicted"/>
<dbReference type="Proteomes" id="UP000012062">
    <property type="component" value="Unassembled WGS sequence"/>
</dbReference>
<evidence type="ECO:0000259" key="1">
    <source>
        <dbReference type="Pfam" id="PF01243"/>
    </source>
</evidence>
<feature type="domain" description="Pyridoxamine 5'-phosphate oxidase N-terminal" evidence="1">
    <location>
        <begin position="33"/>
        <end position="157"/>
    </location>
</feature>
<dbReference type="eggNOG" id="COG0748">
    <property type="taxonomic scope" value="Bacteria"/>
</dbReference>
<dbReference type="Gene3D" id="3.20.180.10">
    <property type="entry name" value="PNP-oxidase-like"/>
    <property type="match status" value="1"/>
</dbReference>
<dbReference type="STRING" id="1297569.MESS2_810012"/>
<protein>
    <submittedName>
        <fullName evidence="3">Uncharacterized protein</fullName>
    </submittedName>
</protein>